<dbReference type="GO" id="GO:0006508">
    <property type="term" value="P:proteolysis"/>
    <property type="evidence" value="ECO:0007669"/>
    <property type="project" value="UniProtKB-KW"/>
</dbReference>
<evidence type="ECO:0000256" key="4">
    <source>
        <dbReference type="ARBA" id="ARBA00022786"/>
    </source>
</evidence>
<keyword evidence="5" id="KW-0378">Hydrolase</keyword>
<evidence type="ECO:0000313" key="9">
    <source>
        <dbReference type="Proteomes" id="UP000076881"/>
    </source>
</evidence>
<evidence type="ECO:0000313" key="8">
    <source>
        <dbReference type="EMBL" id="OAA71802.1"/>
    </source>
</evidence>
<evidence type="ECO:0000256" key="6">
    <source>
        <dbReference type="ARBA" id="ARBA00022807"/>
    </source>
</evidence>
<keyword evidence="9" id="KW-1185">Reference proteome</keyword>
<name>A0A162JPA9_CORDF</name>
<sequence>MLDSKNTVVSMHSKFTTRSSNGSDLIHDVIGAGQFRVLLDAGAQIIKYSNQQVAEEWLKQTKDEGIEAVIFFDDSNQLSVIDRKKAIKPLNVSTYAKKLDACAVFLDEAHTRGTDLRLPRHYKAAITLGAGQTKDALAQTCMRMRNLGNGQSMTFYVSFEVESDIRNHLALAKEKLLATEHIIVWSIAQTWAGLQRQIPYWAKQGERHMEQSEAWQRVFDMENASSDHYENMERKFIKRGEEDLDETCEREVAPEVEDEKQVSKPAKPAARDEEQENKALEAFIGGVNVKKSDISLSFEYAFESLKTTTLSSMPERQQFPRNLLVTRDFARTLRDIKSTDKYQRSVVCVLYIKPHLVKEEKQQRAIIISEAEADHYWDRIAKSNSVSIHYYNAKTSSDDAHQAEYMTYPMSPRQTLTYPTATRIALDLFAGQLYFTCLEEYREVSSFLGLAYFPDVDGIEVQTDGFIPPADRHKIKPRHLGRTRFWDTFRTSPVPFLKKFLCVVRNHGASIEGTHMGRILNGERLDACDFKEDAKRGRPPPAEDELAKQAPPKKKARLVNKAQKEAGMKKRNEGPSTEKQARERETRANAATTRAARPAAPQSGEDREKSKNLQEMKDLFLKRRK</sequence>
<reference evidence="8 9" key="1">
    <citation type="journal article" date="2016" name="Genome Biol. Evol.">
        <title>Divergent and convergent evolution of fungal pathogenicity.</title>
        <authorList>
            <person name="Shang Y."/>
            <person name="Xiao G."/>
            <person name="Zheng P."/>
            <person name="Cen K."/>
            <person name="Zhan S."/>
            <person name="Wang C."/>
        </authorList>
    </citation>
    <scope>NUCLEOTIDE SEQUENCE [LARGE SCALE GENOMIC DNA]</scope>
    <source>
        <strain evidence="8 9">RCEF 1005</strain>
    </source>
</reference>
<evidence type="ECO:0000256" key="5">
    <source>
        <dbReference type="ARBA" id="ARBA00022801"/>
    </source>
</evidence>
<feature type="compositionally biased region" description="Basic and acidic residues" evidence="7">
    <location>
        <begin position="562"/>
        <end position="573"/>
    </location>
</feature>
<dbReference type="STRING" id="1081108.A0A162JPA9"/>
<dbReference type="OrthoDB" id="3182339at2759"/>
<dbReference type="PANTHER" id="PTHR13367:SF34">
    <property type="match status" value="1"/>
</dbReference>
<dbReference type="EC" id="3.4.19.12" evidence="2"/>
<keyword evidence="6" id="KW-0788">Thiol protease</keyword>
<keyword evidence="4" id="KW-0833">Ubl conjugation pathway</keyword>
<comment type="caution">
    <text evidence="8">The sequence shown here is derived from an EMBL/GenBank/DDBJ whole genome shotgun (WGS) entry which is preliminary data.</text>
</comment>
<dbReference type="GO" id="GO:0004843">
    <property type="term" value="F:cysteine-type deubiquitinase activity"/>
    <property type="evidence" value="ECO:0007669"/>
    <property type="project" value="UniProtKB-EC"/>
</dbReference>
<dbReference type="Proteomes" id="UP000076881">
    <property type="component" value="Unassembled WGS sequence"/>
</dbReference>
<keyword evidence="3" id="KW-0645">Protease</keyword>
<feature type="compositionally biased region" description="Low complexity" evidence="7">
    <location>
        <begin position="588"/>
        <end position="601"/>
    </location>
</feature>
<feature type="compositionally biased region" description="Basic and acidic residues" evidence="7">
    <location>
        <begin position="604"/>
        <end position="625"/>
    </location>
</feature>
<gene>
    <name evidence="8" type="ORF">LEL_09037</name>
</gene>
<protein>
    <recommendedName>
        <fullName evidence="2">ubiquitinyl hydrolase 1</fullName>
        <ecNumber evidence="2">3.4.19.12</ecNumber>
    </recommendedName>
</protein>
<organism evidence="8 9">
    <name type="scientific">Akanthomyces lecanii RCEF 1005</name>
    <dbReference type="NCBI Taxonomy" id="1081108"/>
    <lineage>
        <taxon>Eukaryota</taxon>
        <taxon>Fungi</taxon>
        <taxon>Dikarya</taxon>
        <taxon>Ascomycota</taxon>
        <taxon>Pezizomycotina</taxon>
        <taxon>Sordariomycetes</taxon>
        <taxon>Hypocreomycetidae</taxon>
        <taxon>Hypocreales</taxon>
        <taxon>Cordycipitaceae</taxon>
        <taxon>Akanthomyces</taxon>
        <taxon>Cordyceps confragosa</taxon>
    </lineage>
</organism>
<proteinExistence type="predicted"/>
<evidence type="ECO:0000256" key="2">
    <source>
        <dbReference type="ARBA" id="ARBA00012759"/>
    </source>
</evidence>
<feature type="region of interest" description="Disordered" evidence="7">
    <location>
        <begin position="532"/>
        <end position="625"/>
    </location>
</feature>
<evidence type="ECO:0000256" key="7">
    <source>
        <dbReference type="SAM" id="MobiDB-lite"/>
    </source>
</evidence>
<feature type="region of interest" description="Disordered" evidence="7">
    <location>
        <begin position="250"/>
        <end position="274"/>
    </location>
</feature>
<evidence type="ECO:0000256" key="3">
    <source>
        <dbReference type="ARBA" id="ARBA00022670"/>
    </source>
</evidence>
<dbReference type="InterPro" id="IPR051346">
    <property type="entry name" value="OTU_Deubiquitinase"/>
</dbReference>
<dbReference type="PANTHER" id="PTHR13367">
    <property type="entry name" value="UBIQUITIN THIOESTERASE"/>
    <property type="match status" value="1"/>
</dbReference>
<evidence type="ECO:0000256" key="1">
    <source>
        <dbReference type="ARBA" id="ARBA00000707"/>
    </source>
</evidence>
<dbReference type="AlphaFoldDB" id="A0A162JPA9"/>
<dbReference type="EMBL" id="AZHF01000008">
    <property type="protein sequence ID" value="OAA71802.1"/>
    <property type="molecule type" value="Genomic_DNA"/>
</dbReference>
<accession>A0A162JPA9</accession>
<comment type="catalytic activity">
    <reaction evidence="1">
        <text>Thiol-dependent hydrolysis of ester, thioester, amide, peptide and isopeptide bonds formed by the C-terminal Gly of ubiquitin (a 76-residue protein attached to proteins as an intracellular targeting signal).</text>
        <dbReference type="EC" id="3.4.19.12"/>
    </reaction>
</comment>